<gene>
    <name evidence="2" type="ORF">E1294_32690</name>
</gene>
<sequence length="245" mass="27396">MEWLNDVNQEVSMAIDRFTTPLYGIAEAAGYLAIPASTFTNWAFGYQRRQHDGRAIRAKPVITATRAERPNEASVPFIGLAEGYALAAFRQAGVPLQRIRPAIDALQRELGLEHALASHRLFTDGAEVLYDYAEHVGDDSARELVVVRNNQRVFTEIVQNYLRRVHFAHDGYAEVITLPQYRVAEVTIDARHAFGRLRFARGGAKIEDAIDLFQAGEPVDVVAEEYGLTRDEIEDVLRVATRTAA</sequence>
<dbReference type="OrthoDB" id="5140481at2"/>
<evidence type="ECO:0000313" key="2">
    <source>
        <dbReference type="EMBL" id="TDD16066.1"/>
    </source>
</evidence>
<dbReference type="Pfam" id="PF21321">
    <property type="entry name" value="HTH_66"/>
    <property type="match status" value="1"/>
</dbReference>
<reference evidence="2 3" key="1">
    <citation type="submission" date="2019-03" db="EMBL/GenBank/DDBJ databases">
        <title>Draft genome sequences of novel Actinobacteria.</title>
        <authorList>
            <person name="Sahin N."/>
            <person name="Ay H."/>
            <person name="Saygin H."/>
        </authorList>
    </citation>
    <scope>NUCLEOTIDE SEQUENCE [LARGE SCALE GENOMIC DNA]</scope>
    <source>
        <strain evidence="2 3">KC712</strain>
    </source>
</reference>
<organism evidence="2 3">
    <name type="scientific">Nonomuraea diastatica</name>
    <dbReference type="NCBI Taxonomy" id="1848329"/>
    <lineage>
        <taxon>Bacteria</taxon>
        <taxon>Bacillati</taxon>
        <taxon>Actinomycetota</taxon>
        <taxon>Actinomycetes</taxon>
        <taxon>Streptosporangiales</taxon>
        <taxon>Streptosporangiaceae</taxon>
        <taxon>Nonomuraea</taxon>
    </lineage>
</organism>
<dbReference type="InterPro" id="IPR048708">
    <property type="entry name" value="VapB45-like_HTH"/>
</dbReference>
<accession>A0A4V2YDN5</accession>
<evidence type="ECO:0000313" key="3">
    <source>
        <dbReference type="Proteomes" id="UP000294543"/>
    </source>
</evidence>
<feature type="domain" description="Putative antitoxin VapB45-like DNA-binding HTH" evidence="1">
    <location>
        <begin position="21"/>
        <end position="103"/>
    </location>
</feature>
<proteinExistence type="predicted"/>
<evidence type="ECO:0000259" key="1">
    <source>
        <dbReference type="Pfam" id="PF21321"/>
    </source>
</evidence>
<comment type="caution">
    <text evidence="2">The sequence shown here is derived from an EMBL/GenBank/DDBJ whole genome shotgun (WGS) entry which is preliminary data.</text>
</comment>
<name>A0A4V2YDN5_9ACTN</name>
<protein>
    <submittedName>
        <fullName evidence="2">DUF433 domain-containing protein</fullName>
    </submittedName>
</protein>
<dbReference type="EMBL" id="SMKP01000113">
    <property type="protein sequence ID" value="TDD16066.1"/>
    <property type="molecule type" value="Genomic_DNA"/>
</dbReference>
<dbReference type="Proteomes" id="UP000294543">
    <property type="component" value="Unassembled WGS sequence"/>
</dbReference>
<keyword evidence="3" id="KW-1185">Reference proteome</keyword>
<dbReference type="AlphaFoldDB" id="A0A4V2YDN5"/>